<dbReference type="RefSeq" id="XP_024774702.1">
    <property type="nucleotide sequence ID" value="XM_024915144.1"/>
</dbReference>
<reference evidence="2 3" key="1">
    <citation type="submission" date="2016-07" db="EMBL/GenBank/DDBJ databases">
        <title>Multiple horizontal gene transfer events from other fungi enriched the ability of initially mycotrophic Trichoderma (Ascomycota) to feed on dead plant biomass.</title>
        <authorList>
            <consortium name="DOE Joint Genome Institute"/>
            <person name="Aerts A."/>
            <person name="Atanasova L."/>
            <person name="Chenthamara K."/>
            <person name="Zhang J."/>
            <person name="Grujic M."/>
            <person name="Henrissat B."/>
            <person name="Kuo A."/>
            <person name="Salamov A."/>
            <person name="Lipzen A."/>
            <person name="Labutti K."/>
            <person name="Barry K."/>
            <person name="Miao Y."/>
            <person name="Rahimi M.J."/>
            <person name="Shen Q."/>
            <person name="Grigoriev I.V."/>
            <person name="Kubicek C.P."/>
            <person name="Druzhinina I.S."/>
        </authorList>
    </citation>
    <scope>NUCLEOTIDE SEQUENCE [LARGE SCALE GENOMIC DNA]</scope>
    <source>
        <strain evidence="2 3">CBS 226.95</strain>
    </source>
</reference>
<dbReference type="AlphaFoldDB" id="A0A2T4AD61"/>
<protein>
    <recommendedName>
        <fullName evidence="4">Rhodanese domain-containing protein</fullName>
    </recommendedName>
</protein>
<feature type="chain" id="PRO_5015629073" description="Rhodanese domain-containing protein" evidence="1">
    <location>
        <begin position="28"/>
        <end position="223"/>
    </location>
</feature>
<gene>
    <name evidence="2" type="ORF">M431DRAFT_436078</name>
</gene>
<accession>A0A2T4AD61</accession>
<feature type="signal peptide" evidence="1">
    <location>
        <begin position="1"/>
        <end position="27"/>
    </location>
</feature>
<name>A0A2T4AD61_TRIHA</name>
<dbReference type="GeneID" id="36623710"/>
<evidence type="ECO:0000256" key="1">
    <source>
        <dbReference type="SAM" id="SignalP"/>
    </source>
</evidence>
<evidence type="ECO:0000313" key="2">
    <source>
        <dbReference type="EMBL" id="PTB55025.1"/>
    </source>
</evidence>
<dbReference type="Proteomes" id="UP000241690">
    <property type="component" value="Unassembled WGS sequence"/>
</dbReference>
<evidence type="ECO:0008006" key="4">
    <source>
        <dbReference type="Google" id="ProtNLM"/>
    </source>
</evidence>
<dbReference type="EMBL" id="KZ679680">
    <property type="protein sequence ID" value="PTB55025.1"/>
    <property type="molecule type" value="Genomic_DNA"/>
</dbReference>
<keyword evidence="3" id="KW-1185">Reference proteome</keyword>
<organism evidence="2 3">
    <name type="scientific">Trichoderma harzianum CBS 226.95</name>
    <dbReference type="NCBI Taxonomy" id="983964"/>
    <lineage>
        <taxon>Eukaryota</taxon>
        <taxon>Fungi</taxon>
        <taxon>Dikarya</taxon>
        <taxon>Ascomycota</taxon>
        <taxon>Pezizomycotina</taxon>
        <taxon>Sordariomycetes</taxon>
        <taxon>Hypocreomycetidae</taxon>
        <taxon>Hypocreales</taxon>
        <taxon>Hypocreaceae</taxon>
        <taxon>Trichoderma</taxon>
    </lineage>
</organism>
<sequence>MYVASNLFSCLLPFLHLHLHLPRYCSPNLTREKTTTNTNVLRRPGRPETLPLQPHFARPIHVLDLRPCRELALDLQGTSCSNSIASSFGLSLAETRCIVPIVVSPSHPAFETASLAAALPSAIAVLLPIALSALSNTCTHPYYIPPRSCALLQSRGCSRHTRSGSAALISPSRIFFCSRPRPFRPWHPRLNFWRFQSRSAVSRAASLDPESRALTTTSSAELR</sequence>
<evidence type="ECO:0000313" key="3">
    <source>
        <dbReference type="Proteomes" id="UP000241690"/>
    </source>
</evidence>
<keyword evidence="1" id="KW-0732">Signal</keyword>
<proteinExistence type="predicted"/>